<dbReference type="eggNOG" id="COG5276">
    <property type="taxonomic scope" value="Bacteria"/>
</dbReference>
<proteinExistence type="predicted"/>
<gene>
    <name evidence="2" type="ORF">Mag101_15140</name>
</gene>
<accession>A0A1Q2M966</accession>
<organism evidence="2 3">
    <name type="scientific">Microbulbifer agarilyticus</name>
    <dbReference type="NCBI Taxonomy" id="260552"/>
    <lineage>
        <taxon>Bacteria</taxon>
        <taxon>Pseudomonadati</taxon>
        <taxon>Pseudomonadota</taxon>
        <taxon>Gammaproteobacteria</taxon>
        <taxon>Cellvibrionales</taxon>
        <taxon>Microbulbiferaceae</taxon>
        <taxon>Microbulbifer</taxon>
    </lineage>
</organism>
<dbReference type="RefSeq" id="WP_077406830.1">
    <property type="nucleotide sequence ID" value="NZ_CP019650.1"/>
</dbReference>
<protein>
    <submittedName>
        <fullName evidence="2">Uncharacterized protein</fullName>
    </submittedName>
</protein>
<name>A0A1Q2M966_9GAMM</name>
<feature type="region of interest" description="Disordered" evidence="1">
    <location>
        <begin position="37"/>
        <end position="74"/>
    </location>
</feature>
<dbReference type="OrthoDB" id="5592990at2"/>
<evidence type="ECO:0000313" key="2">
    <source>
        <dbReference type="EMBL" id="AQQ68817.1"/>
    </source>
</evidence>
<keyword evidence="3" id="KW-1185">Reference proteome</keyword>
<dbReference type="Proteomes" id="UP000188219">
    <property type="component" value="Chromosome"/>
</dbReference>
<dbReference type="KEGG" id="maga:Mag101_15140"/>
<dbReference type="AlphaFoldDB" id="A0A1Q2M966"/>
<feature type="compositionally biased region" description="Low complexity" evidence="1">
    <location>
        <begin position="50"/>
        <end position="69"/>
    </location>
</feature>
<reference evidence="2" key="1">
    <citation type="submission" date="2017-02" db="EMBL/GenBank/DDBJ databases">
        <title>Genome of Microbulbifer agarilyticus GP101.</title>
        <authorList>
            <person name="Jung J."/>
            <person name="Bae S.S."/>
            <person name="Baek K."/>
        </authorList>
    </citation>
    <scope>NUCLEOTIDE SEQUENCE [LARGE SCALE GENOMIC DNA]</scope>
    <source>
        <strain evidence="2">GP101</strain>
    </source>
</reference>
<evidence type="ECO:0000313" key="3">
    <source>
        <dbReference type="Proteomes" id="UP000188219"/>
    </source>
</evidence>
<dbReference type="EMBL" id="CP019650">
    <property type="protein sequence ID" value="AQQ68817.1"/>
    <property type="molecule type" value="Genomic_DNA"/>
</dbReference>
<sequence>MPFRLALPGVDFRRWFLLAGIPLVLCICVAGCRSDNDNNNAPRPGEAPRATTTGATNTPTTTNANASNTGEEKTGTFVGDIKGLFYETPSFSGLTDDKGRFRYRQGERIRFSLGDVDLGSALARPRMSPFNLAGTKPFTEEWEFRAALEDHQRVDALDLASNMMLFFLILDRDRDPSNGIDLTDWNTDLRGYSVNFDFDLYAFPFRRGLDSLPAIKSQFEIRYQLPLDAPLLYLYDALGILIPTLVPFDETRDFNDDDIIEQRILWRYNDLGLPRDIRYSLFPDELDRWRERLEYAYDDLGRAIFVLRETDLEENGIVNFFYTSERFYNDEGFLIEILEQDGRVLPEEQRRFVFAYDEGSNLDLYVFEQDFTVSGVVDAIFAIESLYNDDGLLRLRLEESDRNADGLVQRRVRYEYFYNDLGQPFEVLETEDDGVEFRADGVIDRRRQVLYVYGVGARLLRETVRFDDNDDGQVDRINTYEFLYETSGRLREESWAFDLDADGVVESRRTFTYRYSIDDLLLRVEMNLDNDDNGFPEATTVTNYRYNTRGQLRETEIATFNGNDEQQSLLTTTRIYGARGQLVDWYREGEGFTGVTNTPTRLRFRYREIDDGLRYLIDHYRYRQPQFTEVGNPAINVPCIDYRFAEGEVRCGLSWPMQWKLFWEETWKAPGINRGGPVVIRP</sequence>
<evidence type="ECO:0000256" key="1">
    <source>
        <dbReference type="SAM" id="MobiDB-lite"/>
    </source>
</evidence>